<keyword evidence="4" id="KW-0560">Oxidoreductase</keyword>
<evidence type="ECO:0000313" key="6">
    <source>
        <dbReference type="EMBL" id="RXH71228.1"/>
    </source>
</evidence>
<dbReference type="EMBL" id="RDQH01000342">
    <property type="protein sequence ID" value="RXH71228.1"/>
    <property type="molecule type" value="Genomic_DNA"/>
</dbReference>
<dbReference type="STRING" id="3750.A0A498HI87"/>
<evidence type="ECO:0000256" key="3">
    <source>
        <dbReference type="ARBA" id="ARBA00022827"/>
    </source>
</evidence>
<organism evidence="6 7">
    <name type="scientific">Malus domestica</name>
    <name type="common">Apple</name>
    <name type="synonym">Pyrus malus</name>
    <dbReference type="NCBI Taxonomy" id="3750"/>
    <lineage>
        <taxon>Eukaryota</taxon>
        <taxon>Viridiplantae</taxon>
        <taxon>Streptophyta</taxon>
        <taxon>Embryophyta</taxon>
        <taxon>Tracheophyta</taxon>
        <taxon>Spermatophyta</taxon>
        <taxon>Magnoliopsida</taxon>
        <taxon>eudicotyledons</taxon>
        <taxon>Gunneridae</taxon>
        <taxon>Pentapetalae</taxon>
        <taxon>rosids</taxon>
        <taxon>fabids</taxon>
        <taxon>Rosales</taxon>
        <taxon>Rosaceae</taxon>
        <taxon>Amygdaloideae</taxon>
        <taxon>Maleae</taxon>
        <taxon>Malus</taxon>
    </lineage>
</organism>
<keyword evidence="2" id="KW-0285">Flavoprotein</keyword>
<evidence type="ECO:0000256" key="4">
    <source>
        <dbReference type="ARBA" id="ARBA00023002"/>
    </source>
</evidence>
<feature type="transmembrane region" description="Helical" evidence="5">
    <location>
        <begin position="110"/>
        <end position="126"/>
    </location>
</feature>
<keyword evidence="5" id="KW-0812">Transmembrane</keyword>
<keyword evidence="5" id="KW-0472">Membrane</keyword>
<keyword evidence="7" id="KW-1185">Reference proteome</keyword>
<gene>
    <name evidence="6" type="ORF">DVH24_018583</name>
</gene>
<comment type="caution">
    <text evidence="6">The sequence shown here is derived from an EMBL/GenBank/DDBJ whole genome shotgun (WGS) entry which is preliminary data.</text>
</comment>
<comment type="similarity">
    <text evidence="1">Belongs to the GMC oxidoreductase family.</text>
</comment>
<sequence>MGEEDTHEMMENTVMDSLQLRCSLWQVSVRLYYLICMKLIRWNNLQPTRLFSPSTRLLRLKLPSPMRANTRCTWFTQIGYIHGVEEFSLIVKGLHKYIDSSSHLLLMRRALIEAVVLVRVVLWVLGTKLGTLLLGSLCFGNTWPFVHKFSSLSLEKREKVLQKWFRHRFLTPIRLAFTYIKFLCLYIFFSRVIFHFLSLSKLHICYK</sequence>
<accession>A0A498HI87</accession>
<evidence type="ECO:0000256" key="1">
    <source>
        <dbReference type="ARBA" id="ARBA00010790"/>
    </source>
</evidence>
<reference evidence="6 7" key="1">
    <citation type="submission" date="2018-10" db="EMBL/GenBank/DDBJ databases">
        <title>A high-quality apple genome assembly.</title>
        <authorList>
            <person name="Hu J."/>
        </authorList>
    </citation>
    <scope>NUCLEOTIDE SEQUENCE [LARGE SCALE GENOMIC DNA]</scope>
    <source>
        <strain evidence="7">cv. HFTH1</strain>
        <tissue evidence="6">Young leaf</tissue>
    </source>
</reference>
<dbReference type="PANTHER" id="PTHR46056:SF10">
    <property type="entry name" value="LONG-CHAIN-ALCOHOL OXIDASE FAO3"/>
    <property type="match status" value="1"/>
</dbReference>
<feature type="transmembrane region" description="Helical" evidence="5">
    <location>
        <begin position="175"/>
        <end position="197"/>
    </location>
</feature>
<evidence type="ECO:0000313" key="7">
    <source>
        <dbReference type="Proteomes" id="UP000290289"/>
    </source>
</evidence>
<keyword evidence="3" id="KW-0274">FAD</keyword>
<proteinExistence type="inferred from homology"/>
<protein>
    <submittedName>
        <fullName evidence="6">Uncharacterized protein</fullName>
    </submittedName>
</protein>
<dbReference type="AlphaFoldDB" id="A0A498HI87"/>
<dbReference type="PANTHER" id="PTHR46056">
    <property type="entry name" value="LONG-CHAIN-ALCOHOL OXIDASE"/>
    <property type="match status" value="1"/>
</dbReference>
<dbReference type="GO" id="GO:0016491">
    <property type="term" value="F:oxidoreductase activity"/>
    <property type="evidence" value="ECO:0007669"/>
    <property type="project" value="UniProtKB-KW"/>
</dbReference>
<evidence type="ECO:0000256" key="2">
    <source>
        <dbReference type="ARBA" id="ARBA00022630"/>
    </source>
</evidence>
<evidence type="ECO:0000256" key="5">
    <source>
        <dbReference type="SAM" id="Phobius"/>
    </source>
</evidence>
<dbReference type="Proteomes" id="UP000290289">
    <property type="component" value="Chromosome 16"/>
</dbReference>
<name>A0A498HI87_MALDO</name>
<keyword evidence="5" id="KW-1133">Transmembrane helix</keyword>